<dbReference type="Pfam" id="PF02467">
    <property type="entry name" value="Whib"/>
    <property type="match status" value="1"/>
</dbReference>
<feature type="binding site" evidence="11">
    <location>
        <position position="40"/>
    </location>
    <ligand>
        <name>[4Fe-4S] cluster</name>
        <dbReference type="ChEBI" id="CHEBI:49883"/>
    </ligand>
</feature>
<evidence type="ECO:0000256" key="11">
    <source>
        <dbReference type="HAMAP-Rule" id="MF_01479"/>
    </source>
</evidence>
<dbReference type="PROSITE" id="PS51674">
    <property type="entry name" value="4FE4S_WBL"/>
    <property type="match status" value="1"/>
</dbReference>
<feature type="binding site" evidence="11">
    <location>
        <position position="37"/>
    </location>
    <ligand>
        <name>[4Fe-4S] cluster</name>
        <dbReference type="ChEBI" id="CHEBI:49883"/>
    </ligand>
</feature>
<evidence type="ECO:0000256" key="2">
    <source>
        <dbReference type="ARBA" id="ARBA00006597"/>
    </source>
</evidence>
<keyword evidence="6 11" id="KW-0411">Iron-sulfur</keyword>
<keyword evidence="8 11" id="KW-0238">DNA-binding</keyword>
<evidence type="ECO:0000256" key="8">
    <source>
        <dbReference type="ARBA" id="ARBA00023125"/>
    </source>
</evidence>
<keyword evidence="4 11" id="KW-0479">Metal-binding</keyword>
<feature type="compositionally biased region" description="Basic and acidic residues" evidence="12">
    <location>
        <begin position="87"/>
        <end position="106"/>
    </location>
</feature>
<dbReference type="GO" id="GO:0003677">
    <property type="term" value="F:DNA binding"/>
    <property type="evidence" value="ECO:0007669"/>
    <property type="project" value="UniProtKB-UniRule"/>
</dbReference>
<dbReference type="HAMAP" id="MF_01479">
    <property type="entry name" value="WhiB"/>
    <property type="match status" value="1"/>
</dbReference>
<comment type="similarity">
    <text evidence="2 11">Belongs to the WhiB family.</text>
</comment>
<dbReference type="OrthoDB" id="4228525at2"/>
<gene>
    <name evidence="11" type="primary">whiB</name>
    <name evidence="14" type="ORF">DVZ84_34260</name>
</gene>
<accession>A0A369UVT2</accession>
<dbReference type="Proteomes" id="UP000253742">
    <property type="component" value="Unassembled WGS sequence"/>
</dbReference>
<sequence>MDEDYRGGWGARALCRTADPDTLFAEGAAQKRAKAICFGCPVMIECLAHALDHRIEYGVWGGMTERERRSLLRRRPNVDSWRTVLESMREKPGRRPEAGKSCDAES</sequence>
<evidence type="ECO:0000256" key="1">
    <source>
        <dbReference type="ARBA" id="ARBA00004496"/>
    </source>
</evidence>
<comment type="PTM">
    <text evidence="11">Upon Fe-S cluster removal intramolecular disulfide bonds are formed.</text>
</comment>
<dbReference type="InterPro" id="IPR034768">
    <property type="entry name" value="4FE4S_WBL"/>
</dbReference>
<comment type="cofactor">
    <cofactor evidence="11">
        <name>[4Fe-4S] cluster</name>
        <dbReference type="ChEBI" id="CHEBI:49883"/>
    </cofactor>
    <text evidence="11">Binds 1 [4Fe-4S] cluster per subunit. Following nitrosylation of the [4Fe-4S] cluster binds 1 [4Fe-8(NO)] cluster per subunit.</text>
</comment>
<evidence type="ECO:0000256" key="9">
    <source>
        <dbReference type="ARBA" id="ARBA00023157"/>
    </source>
</evidence>
<keyword evidence="11" id="KW-0963">Cytoplasm</keyword>
<comment type="PTM">
    <text evidence="11">The Fe-S cluster can be nitrosylated by nitric oxide (NO).</text>
</comment>
<name>A0A369UVT2_9ACTN</name>
<keyword evidence="7 11" id="KW-0805">Transcription regulation</keyword>
<organism evidence="14 15">
    <name type="scientific">Streptomyces parvulus</name>
    <dbReference type="NCBI Taxonomy" id="146923"/>
    <lineage>
        <taxon>Bacteria</taxon>
        <taxon>Bacillati</taxon>
        <taxon>Actinomycetota</taxon>
        <taxon>Actinomycetes</taxon>
        <taxon>Kitasatosporales</taxon>
        <taxon>Streptomycetaceae</taxon>
        <taxon>Streptomyces</taxon>
    </lineage>
</organism>
<evidence type="ECO:0000256" key="12">
    <source>
        <dbReference type="SAM" id="MobiDB-lite"/>
    </source>
</evidence>
<dbReference type="GO" id="GO:0051539">
    <property type="term" value="F:4 iron, 4 sulfur cluster binding"/>
    <property type="evidence" value="ECO:0007669"/>
    <property type="project" value="UniProtKB-UniRule"/>
</dbReference>
<dbReference type="GO" id="GO:0045454">
    <property type="term" value="P:cell redox homeostasis"/>
    <property type="evidence" value="ECO:0007669"/>
    <property type="project" value="TreeGrafter"/>
</dbReference>
<feature type="binding site" evidence="11">
    <location>
        <position position="46"/>
    </location>
    <ligand>
        <name>[4Fe-4S] cluster</name>
        <dbReference type="ChEBI" id="CHEBI:49883"/>
    </ligand>
</feature>
<dbReference type="EMBL" id="QQBH01000038">
    <property type="protein sequence ID" value="RDD84621.1"/>
    <property type="molecule type" value="Genomic_DNA"/>
</dbReference>
<keyword evidence="5 11" id="KW-0408">Iron</keyword>
<evidence type="ECO:0000256" key="6">
    <source>
        <dbReference type="ARBA" id="ARBA00023014"/>
    </source>
</evidence>
<comment type="subcellular location">
    <subcellularLocation>
        <location evidence="1 11">Cytoplasm</location>
    </subcellularLocation>
</comment>
<dbReference type="AlphaFoldDB" id="A0A369UVT2"/>
<dbReference type="RefSeq" id="WP_114532961.1">
    <property type="nucleotide sequence ID" value="NZ_QQBH01000038.1"/>
</dbReference>
<keyword evidence="10 11" id="KW-0804">Transcription</keyword>
<feature type="domain" description="4Fe-4S Wbl-type" evidence="13">
    <location>
        <begin position="14"/>
        <end position="70"/>
    </location>
</feature>
<evidence type="ECO:0000256" key="4">
    <source>
        <dbReference type="ARBA" id="ARBA00022723"/>
    </source>
</evidence>
<proteinExistence type="inferred from homology"/>
<dbReference type="GO" id="GO:0005737">
    <property type="term" value="C:cytoplasm"/>
    <property type="evidence" value="ECO:0007669"/>
    <property type="project" value="UniProtKB-SubCell"/>
</dbReference>
<comment type="caution">
    <text evidence="14">The sequence shown here is derived from an EMBL/GenBank/DDBJ whole genome shotgun (WGS) entry which is preliminary data.</text>
</comment>
<comment type="function">
    <text evidence="11">Acts as a transcriptional regulator. Probably redox-responsive. The apo- but not holo-form probably binds DNA.</text>
</comment>
<evidence type="ECO:0000256" key="5">
    <source>
        <dbReference type="ARBA" id="ARBA00023004"/>
    </source>
</evidence>
<evidence type="ECO:0000313" key="15">
    <source>
        <dbReference type="Proteomes" id="UP000253742"/>
    </source>
</evidence>
<keyword evidence="9 11" id="KW-1015">Disulfide bond</keyword>
<dbReference type="PANTHER" id="PTHR38839">
    <property type="entry name" value="TRANSCRIPTIONAL REGULATOR WHID-RELATED"/>
    <property type="match status" value="1"/>
</dbReference>
<evidence type="ECO:0000259" key="13">
    <source>
        <dbReference type="PROSITE" id="PS51674"/>
    </source>
</evidence>
<evidence type="ECO:0000313" key="14">
    <source>
        <dbReference type="EMBL" id="RDD84621.1"/>
    </source>
</evidence>
<keyword evidence="3 11" id="KW-0004">4Fe-4S</keyword>
<protein>
    <recommendedName>
        <fullName evidence="11">Transcriptional regulator WhiB</fullName>
    </recommendedName>
</protein>
<feature type="region of interest" description="Disordered" evidence="12">
    <location>
        <begin position="86"/>
        <end position="106"/>
    </location>
</feature>
<evidence type="ECO:0000256" key="10">
    <source>
        <dbReference type="ARBA" id="ARBA00023163"/>
    </source>
</evidence>
<reference evidence="14 15" key="1">
    <citation type="submission" date="2018-07" db="EMBL/GenBank/DDBJ databases">
        <title>Genome guided investigation of antibiotics producing actinomycetales strain isolated from a Macau mangrove ecosystem.</title>
        <authorList>
            <person name="Hu D."/>
        </authorList>
    </citation>
    <scope>NUCLEOTIDE SEQUENCE [LARGE SCALE GENOMIC DNA]</scope>
    <source>
        <strain evidence="14 15">2297</strain>
    </source>
</reference>
<dbReference type="PANTHER" id="PTHR38839:SF7">
    <property type="entry name" value="TRANSCRIPTIONAL REGULATOR WHIB4"/>
    <property type="match status" value="1"/>
</dbReference>
<dbReference type="GO" id="GO:0045892">
    <property type="term" value="P:negative regulation of DNA-templated transcription"/>
    <property type="evidence" value="ECO:0007669"/>
    <property type="project" value="TreeGrafter"/>
</dbReference>
<evidence type="ECO:0000256" key="3">
    <source>
        <dbReference type="ARBA" id="ARBA00022485"/>
    </source>
</evidence>
<feature type="binding site" evidence="11">
    <location>
        <position position="15"/>
    </location>
    <ligand>
        <name>[4Fe-4S] cluster</name>
        <dbReference type="ChEBI" id="CHEBI:49883"/>
    </ligand>
</feature>
<dbReference type="GO" id="GO:0046872">
    <property type="term" value="F:metal ion binding"/>
    <property type="evidence" value="ECO:0007669"/>
    <property type="project" value="UniProtKB-KW"/>
</dbReference>
<dbReference type="InterPro" id="IPR003482">
    <property type="entry name" value="Whib"/>
</dbReference>
<dbReference type="GO" id="GO:0047134">
    <property type="term" value="F:protein-disulfide reductase [NAD(P)H] activity"/>
    <property type="evidence" value="ECO:0007669"/>
    <property type="project" value="TreeGrafter"/>
</dbReference>
<evidence type="ECO:0000256" key="7">
    <source>
        <dbReference type="ARBA" id="ARBA00023015"/>
    </source>
</evidence>
<dbReference type="GO" id="GO:0035731">
    <property type="term" value="F:dinitrosyl-iron complex binding"/>
    <property type="evidence" value="ECO:0007669"/>
    <property type="project" value="UniProtKB-UniRule"/>
</dbReference>